<name>A0ABU8YST9_9CYAN</name>
<sequence>MPPEKILLQYWRELGPADRAKVLQFTQALALKSSPEFTPKTQLGQTLWKLRQRAIANGIVKLH</sequence>
<keyword evidence="2" id="KW-1185">Reference proteome</keyword>
<reference evidence="1 2" key="1">
    <citation type="journal article" date="2020" name="Harmful Algae">
        <title>Molecular and morphological characterization of a novel dihydroanatoxin-a producing Microcoleus species (cyanobacteria) from the Russian River, California, USA.</title>
        <authorList>
            <person name="Conklin K.Y."/>
            <person name="Stancheva R."/>
            <person name="Otten T.G."/>
            <person name="Fadness R."/>
            <person name="Boyer G.L."/>
            <person name="Read B."/>
            <person name="Zhang X."/>
            <person name="Sheath R.G."/>
        </authorList>
    </citation>
    <scope>NUCLEOTIDE SEQUENCE [LARGE SCALE GENOMIC DNA]</scope>
    <source>
        <strain evidence="1 2">PTRS2</strain>
    </source>
</reference>
<protein>
    <submittedName>
        <fullName evidence="1">Uncharacterized protein</fullName>
    </submittedName>
</protein>
<proteinExistence type="predicted"/>
<comment type="caution">
    <text evidence="1">The sequence shown here is derived from an EMBL/GenBank/DDBJ whole genome shotgun (WGS) entry which is preliminary data.</text>
</comment>
<evidence type="ECO:0000313" key="1">
    <source>
        <dbReference type="EMBL" id="MEK0187458.1"/>
    </source>
</evidence>
<evidence type="ECO:0000313" key="2">
    <source>
        <dbReference type="Proteomes" id="UP001384579"/>
    </source>
</evidence>
<accession>A0ABU8YST9</accession>
<dbReference type="Proteomes" id="UP001384579">
    <property type="component" value="Unassembled WGS sequence"/>
</dbReference>
<gene>
    <name evidence="1" type="ORF">WMG39_21755</name>
</gene>
<organism evidence="1 2">
    <name type="scientific">Microcoleus anatoxicus PTRS2</name>
    <dbReference type="NCBI Taxonomy" id="2705321"/>
    <lineage>
        <taxon>Bacteria</taxon>
        <taxon>Bacillati</taxon>
        <taxon>Cyanobacteriota</taxon>
        <taxon>Cyanophyceae</taxon>
        <taxon>Oscillatoriophycideae</taxon>
        <taxon>Oscillatoriales</taxon>
        <taxon>Microcoleaceae</taxon>
        <taxon>Microcoleus</taxon>
        <taxon>Microcoleus anatoxicus</taxon>
    </lineage>
</organism>
<dbReference type="EMBL" id="JBBLXS010000362">
    <property type="protein sequence ID" value="MEK0187458.1"/>
    <property type="molecule type" value="Genomic_DNA"/>
</dbReference>
<dbReference type="RefSeq" id="WP_340524094.1">
    <property type="nucleotide sequence ID" value="NZ_JBBLXS010000362.1"/>
</dbReference>